<dbReference type="InterPro" id="IPR001646">
    <property type="entry name" value="5peptide_repeat"/>
</dbReference>
<dbReference type="Proteomes" id="UP000636960">
    <property type="component" value="Unassembled WGS sequence"/>
</dbReference>
<evidence type="ECO:0000313" key="3">
    <source>
        <dbReference type="Proteomes" id="UP000636960"/>
    </source>
</evidence>
<keyword evidence="1" id="KW-0472">Membrane</keyword>
<feature type="transmembrane region" description="Helical" evidence="1">
    <location>
        <begin position="123"/>
        <end position="144"/>
    </location>
</feature>
<dbReference type="Pfam" id="PF13576">
    <property type="entry name" value="Pentapeptide_3"/>
    <property type="match status" value="1"/>
</dbReference>
<evidence type="ECO:0000313" key="2">
    <source>
        <dbReference type="EMBL" id="GIE97560.1"/>
    </source>
</evidence>
<protein>
    <recommendedName>
        <fullName evidence="4">Pentapeptide repeat-containing protein</fullName>
    </recommendedName>
</protein>
<gene>
    <name evidence="2" type="ORF">Ari01nite_50250</name>
</gene>
<feature type="transmembrane region" description="Helical" evidence="1">
    <location>
        <begin position="71"/>
        <end position="97"/>
    </location>
</feature>
<keyword evidence="1" id="KW-0812">Transmembrane</keyword>
<keyword evidence="1" id="KW-1133">Transmembrane helix</keyword>
<dbReference type="EMBL" id="BOMV01000057">
    <property type="protein sequence ID" value="GIE97560.1"/>
    <property type="molecule type" value="Genomic_DNA"/>
</dbReference>
<dbReference type="Gene3D" id="2.160.20.80">
    <property type="entry name" value="E3 ubiquitin-protein ligase SopA"/>
    <property type="match status" value="1"/>
</dbReference>
<name>A0A919JZ33_9ACTN</name>
<dbReference type="AlphaFoldDB" id="A0A919JZ33"/>
<evidence type="ECO:0008006" key="4">
    <source>
        <dbReference type="Google" id="ProtNLM"/>
    </source>
</evidence>
<comment type="caution">
    <text evidence="2">The sequence shown here is derived from an EMBL/GenBank/DDBJ whole genome shotgun (WGS) entry which is preliminary data.</text>
</comment>
<organism evidence="2 3">
    <name type="scientific">Paractinoplanes rishiriensis</name>
    <dbReference type="NCBI Taxonomy" id="1050105"/>
    <lineage>
        <taxon>Bacteria</taxon>
        <taxon>Bacillati</taxon>
        <taxon>Actinomycetota</taxon>
        <taxon>Actinomycetes</taxon>
        <taxon>Micromonosporales</taxon>
        <taxon>Micromonosporaceae</taxon>
        <taxon>Paractinoplanes</taxon>
    </lineage>
</organism>
<accession>A0A919JZ33</accession>
<keyword evidence="3" id="KW-1185">Reference proteome</keyword>
<proteinExistence type="predicted"/>
<feature type="transmembrane region" description="Helical" evidence="1">
    <location>
        <begin position="32"/>
        <end position="51"/>
    </location>
</feature>
<evidence type="ECO:0000256" key="1">
    <source>
        <dbReference type="SAM" id="Phobius"/>
    </source>
</evidence>
<sequence length="414" mass="43724">MPVVVVGLALLALVPPDWWLRARAAVPHLGWRWLPALIAVAGLAVIAGRSAARWRRGGDDRRRPVAERVPLFVHVAALLALAFLVAVVAGLGMWVAVGRPDLSSATTSGAGTAAWSIANTFDALKIVLAIVAGIGGVVALTVAYRRQDHSEAAEHRENTKLFNERFGKAAEQLGADKSAIRLTGTYAMAGLADDWEEGRQTCIDVLCAYLRAPYDSAARDEQQVRHTIVILIRAHLTPELIDTSRRPRWHGYRFDLRGATLDGGDLSRIDLREGTFLNLRGAVITDGEVSFSGAKFSGGTAAFNEARFLGGTVSFVGAHFSGGTVSFSDAEVSGGTVSFIGAQFSGGAVSFSDARFSGGTVAFNSADFAGGTVAFRDADFAGGHVDFSTPRSWSAPPIGVVSTQRGVSWPATAS</sequence>
<reference evidence="2" key="1">
    <citation type="submission" date="2021-01" db="EMBL/GenBank/DDBJ databases">
        <title>Whole genome shotgun sequence of Actinoplanes rishiriensis NBRC 108556.</title>
        <authorList>
            <person name="Komaki H."/>
            <person name="Tamura T."/>
        </authorList>
    </citation>
    <scope>NUCLEOTIDE SEQUENCE</scope>
    <source>
        <strain evidence="2">NBRC 108556</strain>
    </source>
</reference>